<protein>
    <submittedName>
        <fullName evidence="1">Uncharacterized protein</fullName>
    </submittedName>
</protein>
<gene>
    <name evidence="1" type="ORF">Cni_G29004</name>
</gene>
<sequence length="117" mass="13657">MCKMKKHTWLSKQLQIHHTDGLTWNCKIHLSQSACNTGYIAARQILTGTLFPMLSQDSIGVYFSMQQAAMNILKEDKEKIKKVNLHQISNRHSSRHQEHVWEFLVKVDFEKTFNSVN</sequence>
<organism evidence="1 2">
    <name type="scientific">Canna indica</name>
    <name type="common">Indian-shot</name>
    <dbReference type="NCBI Taxonomy" id="4628"/>
    <lineage>
        <taxon>Eukaryota</taxon>
        <taxon>Viridiplantae</taxon>
        <taxon>Streptophyta</taxon>
        <taxon>Embryophyta</taxon>
        <taxon>Tracheophyta</taxon>
        <taxon>Spermatophyta</taxon>
        <taxon>Magnoliopsida</taxon>
        <taxon>Liliopsida</taxon>
        <taxon>Zingiberales</taxon>
        <taxon>Cannaceae</taxon>
        <taxon>Canna</taxon>
    </lineage>
</organism>
<dbReference type="EMBL" id="CP136898">
    <property type="protein sequence ID" value="WOL20201.1"/>
    <property type="molecule type" value="Genomic_DNA"/>
</dbReference>
<evidence type="ECO:0000313" key="2">
    <source>
        <dbReference type="Proteomes" id="UP001327560"/>
    </source>
</evidence>
<dbReference type="AlphaFoldDB" id="A0AAQ3L8A9"/>
<accession>A0AAQ3L8A9</accession>
<dbReference type="Proteomes" id="UP001327560">
    <property type="component" value="Chromosome 9"/>
</dbReference>
<reference evidence="1 2" key="1">
    <citation type="submission" date="2023-10" db="EMBL/GenBank/DDBJ databases">
        <title>Chromosome-scale genome assembly provides insights into flower coloration mechanisms of Canna indica.</title>
        <authorList>
            <person name="Li C."/>
        </authorList>
    </citation>
    <scope>NUCLEOTIDE SEQUENCE [LARGE SCALE GENOMIC DNA]</scope>
    <source>
        <tissue evidence="1">Flower</tissue>
    </source>
</reference>
<proteinExistence type="predicted"/>
<name>A0AAQ3L8A9_9LILI</name>
<keyword evidence="2" id="KW-1185">Reference proteome</keyword>
<evidence type="ECO:0000313" key="1">
    <source>
        <dbReference type="EMBL" id="WOL20201.1"/>
    </source>
</evidence>